<name>A0A944GS82_9HYPH</name>
<reference evidence="1" key="2">
    <citation type="journal article" date="2021" name="Microorganisms">
        <title>Bacterial Dimethylsulfoniopropionate Biosynthesis in the East China Sea.</title>
        <authorList>
            <person name="Liu J."/>
            <person name="Zhang Y."/>
            <person name="Liu J."/>
            <person name="Zhong H."/>
            <person name="Williams B.T."/>
            <person name="Zheng Y."/>
            <person name="Curson A.R.J."/>
            <person name="Sun C."/>
            <person name="Sun H."/>
            <person name="Song D."/>
            <person name="Wagner Mackenzie B."/>
            <person name="Bermejo Martinez A."/>
            <person name="Todd J.D."/>
            <person name="Zhang X.H."/>
        </authorList>
    </citation>
    <scope>NUCLEOTIDE SEQUENCE</scope>
    <source>
        <strain evidence="1">AESS21</strain>
    </source>
</reference>
<reference evidence="1" key="1">
    <citation type="submission" date="2018-08" db="EMBL/GenBank/DDBJ databases">
        <authorList>
            <person name="Jin W."/>
            <person name="Wang H."/>
            <person name="Yang Y."/>
            <person name="Li M."/>
            <person name="Liu J."/>
        </authorList>
    </citation>
    <scope>NUCLEOTIDE SEQUENCE</scope>
    <source>
        <strain evidence="1">AESS21</strain>
    </source>
</reference>
<dbReference type="Pfam" id="PF10115">
    <property type="entry name" value="HlyU"/>
    <property type="match status" value="1"/>
</dbReference>
<sequence length="96" mass="10352">MFGKVIKGLFGSSSASEPKTKASPPVLYDGFEIIAEPRPAGGQWQVAGQIEKDIDGERKVHVFVRADTMPTSDEAAEHTVRKAKLLIDQQGPALFG</sequence>
<evidence type="ECO:0000313" key="2">
    <source>
        <dbReference type="Proteomes" id="UP000705379"/>
    </source>
</evidence>
<dbReference type="RefSeq" id="WP_213216039.1">
    <property type="nucleotide sequence ID" value="NZ_JBDWBU010000083.1"/>
</dbReference>
<dbReference type="InterPro" id="IPR018772">
    <property type="entry name" value="Transcription_activator_HlyU"/>
</dbReference>
<comment type="caution">
    <text evidence="1">The sequence shown here is derived from an EMBL/GenBank/DDBJ whole genome shotgun (WGS) entry which is preliminary data.</text>
</comment>
<organism evidence="1 2">
    <name type="scientific">Roseibium polysiphoniae</name>
    <dbReference type="NCBI Taxonomy" id="2571221"/>
    <lineage>
        <taxon>Bacteria</taxon>
        <taxon>Pseudomonadati</taxon>
        <taxon>Pseudomonadota</taxon>
        <taxon>Alphaproteobacteria</taxon>
        <taxon>Hyphomicrobiales</taxon>
        <taxon>Stappiaceae</taxon>
        <taxon>Roseibium</taxon>
    </lineage>
</organism>
<dbReference type="Proteomes" id="UP000705379">
    <property type="component" value="Unassembled WGS sequence"/>
</dbReference>
<proteinExistence type="predicted"/>
<accession>A0A944GS82</accession>
<gene>
    <name evidence="1" type="ORF">DYI23_09815</name>
</gene>
<evidence type="ECO:0000313" key="1">
    <source>
        <dbReference type="EMBL" id="MBS8260513.1"/>
    </source>
</evidence>
<dbReference type="AlphaFoldDB" id="A0A944GS82"/>
<dbReference type="EMBL" id="QTKU01000002">
    <property type="protein sequence ID" value="MBS8260513.1"/>
    <property type="molecule type" value="Genomic_DNA"/>
</dbReference>
<protein>
    <submittedName>
        <fullName evidence="1">Transcriptional regulator</fullName>
    </submittedName>
</protein>